<evidence type="ECO:0000313" key="11">
    <source>
        <dbReference type="Proteomes" id="UP000014074"/>
    </source>
</evidence>
<dbReference type="InterPro" id="IPR044280">
    <property type="entry name" value="Hac1/HY5"/>
</dbReference>
<feature type="region of interest" description="Disordered" evidence="8">
    <location>
        <begin position="227"/>
        <end position="261"/>
    </location>
</feature>
<proteinExistence type="inferred from homology"/>
<dbReference type="eggNOG" id="ENOG502S526">
    <property type="taxonomic scope" value="Eukaryota"/>
</dbReference>
<name>R8B907_PHAM7</name>
<gene>
    <name evidence="10" type="ORF">UCRPA7_8745</name>
</gene>
<evidence type="ECO:0000256" key="7">
    <source>
        <dbReference type="ARBA" id="ARBA00023242"/>
    </source>
</evidence>
<reference evidence="11" key="1">
    <citation type="journal article" date="2013" name="Genome Announc.">
        <title>Draft genome sequence of the ascomycete Phaeoacremonium aleophilum strain UCR-PA7, a causal agent of the esca disease complex in grapevines.</title>
        <authorList>
            <person name="Blanco-Ulate B."/>
            <person name="Rolshausen P."/>
            <person name="Cantu D."/>
        </authorList>
    </citation>
    <scope>NUCLEOTIDE SEQUENCE [LARGE SCALE GENOMIC DNA]</scope>
    <source>
        <strain evidence="11">UCR-PA7</strain>
    </source>
</reference>
<dbReference type="InterPro" id="IPR004827">
    <property type="entry name" value="bZIP"/>
</dbReference>
<feature type="region of interest" description="Disordered" evidence="8">
    <location>
        <begin position="364"/>
        <end position="388"/>
    </location>
</feature>
<keyword evidence="3" id="KW-0805">Transcription regulation</keyword>
<evidence type="ECO:0000256" key="5">
    <source>
        <dbReference type="ARBA" id="ARBA00023163"/>
    </source>
</evidence>
<dbReference type="OrthoDB" id="674948at2759"/>
<dbReference type="GO" id="GO:0003677">
    <property type="term" value="F:DNA binding"/>
    <property type="evidence" value="ECO:0007669"/>
    <property type="project" value="UniProtKB-KW"/>
</dbReference>
<keyword evidence="7" id="KW-0539">Nucleus</keyword>
<dbReference type="AlphaFoldDB" id="R8B907"/>
<dbReference type="SMART" id="SM00338">
    <property type="entry name" value="BRLZ"/>
    <property type="match status" value="1"/>
</dbReference>
<accession>R8B907</accession>
<evidence type="ECO:0000256" key="1">
    <source>
        <dbReference type="ARBA" id="ARBA00004123"/>
    </source>
</evidence>
<evidence type="ECO:0000256" key="4">
    <source>
        <dbReference type="ARBA" id="ARBA00023125"/>
    </source>
</evidence>
<organism evidence="10 11">
    <name type="scientific">Phaeoacremonium minimum (strain UCR-PA7)</name>
    <name type="common">Esca disease fungus</name>
    <name type="synonym">Togninia minima</name>
    <dbReference type="NCBI Taxonomy" id="1286976"/>
    <lineage>
        <taxon>Eukaryota</taxon>
        <taxon>Fungi</taxon>
        <taxon>Dikarya</taxon>
        <taxon>Ascomycota</taxon>
        <taxon>Pezizomycotina</taxon>
        <taxon>Sordariomycetes</taxon>
        <taxon>Sordariomycetidae</taxon>
        <taxon>Togniniales</taxon>
        <taxon>Togniniaceae</taxon>
        <taxon>Phaeoacremonium</taxon>
    </lineage>
</organism>
<dbReference type="PROSITE" id="PS50217">
    <property type="entry name" value="BZIP"/>
    <property type="match status" value="1"/>
</dbReference>
<feature type="domain" description="BZIP" evidence="9">
    <location>
        <begin position="116"/>
        <end position="173"/>
    </location>
</feature>
<feature type="compositionally biased region" description="Basic and acidic residues" evidence="8">
    <location>
        <begin position="110"/>
        <end position="124"/>
    </location>
</feature>
<comment type="subcellular location">
    <subcellularLocation>
        <location evidence="1">Nucleus</location>
    </subcellularLocation>
</comment>
<evidence type="ECO:0000256" key="3">
    <source>
        <dbReference type="ARBA" id="ARBA00023015"/>
    </source>
</evidence>
<dbReference type="PANTHER" id="PTHR46714">
    <property type="entry name" value="TRANSCRIPTIONAL ACTIVATOR HAC1"/>
    <property type="match status" value="1"/>
</dbReference>
<feature type="compositionally biased region" description="Polar residues" evidence="8">
    <location>
        <begin position="364"/>
        <end position="382"/>
    </location>
</feature>
<dbReference type="Proteomes" id="UP000014074">
    <property type="component" value="Unassembled WGS sequence"/>
</dbReference>
<dbReference type="SUPFAM" id="SSF57959">
    <property type="entry name" value="Leucine zipper domain"/>
    <property type="match status" value="1"/>
</dbReference>
<dbReference type="Pfam" id="PF07716">
    <property type="entry name" value="bZIP_2"/>
    <property type="match status" value="1"/>
</dbReference>
<comment type="similarity">
    <text evidence="2">Belongs to the bZIP family.</text>
</comment>
<feature type="compositionally biased region" description="Low complexity" evidence="8">
    <location>
        <begin position="231"/>
        <end position="240"/>
    </location>
</feature>
<feature type="compositionally biased region" description="Polar residues" evidence="8">
    <location>
        <begin position="1"/>
        <end position="10"/>
    </location>
</feature>
<dbReference type="KEGG" id="tmn:UCRPA7_8745"/>
<dbReference type="CDD" id="cd14710">
    <property type="entry name" value="bZIP_HAC1-like"/>
    <property type="match status" value="1"/>
</dbReference>
<feature type="region of interest" description="Disordered" evidence="8">
    <location>
        <begin position="1"/>
        <end position="139"/>
    </location>
</feature>
<dbReference type="GO" id="GO:0000981">
    <property type="term" value="F:DNA-binding transcription factor activity, RNA polymerase II-specific"/>
    <property type="evidence" value="ECO:0007669"/>
    <property type="project" value="InterPro"/>
</dbReference>
<dbReference type="GO" id="GO:0005634">
    <property type="term" value="C:nucleus"/>
    <property type="evidence" value="ECO:0007669"/>
    <property type="project" value="UniProtKB-SubCell"/>
</dbReference>
<evidence type="ECO:0000256" key="2">
    <source>
        <dbReference type="ARBA" id="ARBA00007163"/>
    </source>
</evidence>
<evidence type="ECO:0000256" key="6">
    <source>
        <dbReference type="ARBA" id="ARBA00023230"/>
    </source>
</evidence>
<evidence type="ECO:0000313" key="10">
    <source>
        <dbReference type="EMBL" id="EON95767.1"/>
    </source>
</evidence>
<dbReference type="HOGENOM" id="CLU_035741_1_0_1"/>
<dbReference type="GO" id="GO:0006986">
    <property type="term" value="P:response to unfolded protein"/>
    <property type="evidence" value="ECO:0007669"/>
    <property type="project" value="UniProtKB-KW"/>
</dbReference>
<protein>
    <submittedName>
        <fullName evidence="10">Putative transcriptional activator hac1 protein</fullName>
    </submittedName>
</protein>
<dbReference type="PANTHER" id="PTHR46714:SF6">
    <property type="entry name" value="TRANSCRIPTIONAL ACTIVATOR HAC1"/>
    <property type="match status" value="1"/>
</dbReference>
<feature type="compositionally biased region" description="Acidic residues" evidence="8">
    <location>
        <begin position="242"/>
        <end position="255"/>
    </location>
</feature>
<dbReference type="EMBL" id="KB933375">
    <property type="protein sequence ID" value="EON95767.1"/>
    <property type="molecule type" value="Genomic_DNA"/>
</dbReference>
<keyword evidence="5" id="KW-0804">Transcription</keyword>
<sequence>MDSWSSQTASPDIKFENSPAESFLSAPGDMYPSLFGTPASTTMNPLEIMTPQSFPEDKTSDVAGLTMSAASTPAPEDAPTGDKKQSKKRKSWGQVLPEPKTNLPPRKRAKTDDEKEQRRVERVLRNRRAAQSSRERKRLEVEALEKRNKELETALLHAQKTNLMLAEQLNKFRRDSGVASSAFDSFRPNPITFSQELFGSQDGHGSAADQNKPSLMDELLMSAQSNNTVNPASLSPALSPVPEEETGEDLEDDEPATTATPAAEAAAIENISPDVTQHPAEVLCSGLQSPIAADFHLNDPFSLSAAIDADSYVLESGLLSSPNSSDFEYDHLAGDAAFPFPPTAATNNNFDLFDINEFLNNDEATTAPVSSGSGLAANNQPSPVHESEAQITPEDLNLQPRLGASAYGCDDGGIAVGVI</sequence>
<dbReference type="GeneID" id="19329627"/>
<keyword evidence="4" id="KW-0238">DNA-binding</keyword>
<evidence type="ECO:0000259" key="9">
    <source>
        <dbReference type="PROSITE" id="PS50217"/>
    </source>
</evidence>
<keyword evidence="6" id="KW-0834">Unfolded protein response</keyword>
<keyword evidence="11" id="KW-1185">Reference proteome</keyword>
<evidence type="ECO:0000256" key="8">
    <source>
        <dbReference type="SAM" id="MobiDB-lite"/>
    </source>
</evidence>
<dbReference type="InterPro" id="IPR046347">
    <property type="entry name" value="bZIP_sf"/>
</dbReference>
<dbReference type="GO" id="GO:0045944">
    <property type="term" value="P:positive regulation of transcription by RNA polymerase II"/>
    <property type="evidence" value="ECO:0007669"/>
    <property type="project" value="InterPro"/>
</dbReference>
<dbReference type="RefSeq" id="XP_007919447.1">
    <property type="nucleotide sequence ID" value="XM_007921256.1"/>
</dbReference>